<feature type="domain" description="FecR protein" evidence="1">
    <location>
        <begin position="100"/>
        <end position="190"/>
    </location>
</feature>
<dbReference type="EMBL" id="FPIY01000002">
    <property type="protein sequence ID" value="SFW40897.1"/>
    <property type="molecule type" value="Genomic_DNA"/>
</dbReference>
<dbReference type="PANTHER" id="PTHR30273:SF2">
    <property type="entry name" value="PROTEIN FECR"/>
    <property type="match status" value="1"/>
</dbReference>
<dbReference type="GO" id="GO:0016989">
    <property type="term" value="F:sigma factor antagonist activity"/>
    <property type="evidence" value="ECO:0007669"/>
    <property type="project" value="TreeGrafter"/>
</dbReference>
<organism evidence="3 4">
    <name type="scientific">Cellulophaga fucicola</name>
    <dbReference type="NCBI Taxonomy" id="76595"/>
    <lineage>
        <taxon>Bacteria</taxon>
        <taxon>Pseudomonadati</taxon>
        <taxon>Bacteroidota</taxon>
        <taxon>Flavobacteriia</taxon>
        <taxon>Flavobacteriales</taxon>
        <taxon>Flavobacteriaceae</taxon>
        <taxon>Cellulophaga</taxon>
    </lineage>
</organism>
<protein>
    <submittedName>
        <fullName evidence="3">FecR family protein</fullName>
    </submittedName>
</protein>
<dbReference type="OrthoDB" id="1097347at2"/>
<dbReference type="PANTHER" id="PTHR30273">
    <property type="entry name" value="PERIPLASMIC SIGNAL SENSOR AND SIGMA FACTOR ACTIVATOR FECR-RELATED"/>
    <property type="match status" value="1"/>
</dbReference>
<dbReference type="InterPro" id="IPR006860">
    <property type="entry name" value="FecR"/>
</dbReference>
<name>A0A1K1P056_9FLAO</name>
<sequence length="302" mass="34314">MQENYLAKWLNNELTDEEIIQFKKTDEYTSYQKIITASNKLKAPEFNQNKALQAIKAKRNATKEAKVVKLNPFKKYASIAAAILLLCSLGYYYTTTLDQTISTDYAQNNELTLPDNSEVFLNAESKIAYNKNQWNKKRDVSLDGEAFFKVAKGEKFTVTTDHGTISVLGTQFNIETRTNFFEVTCYEGLVNVNYNGKNYKVPGGTSFMVVNGKIAPLSHVKTLVPSWTLNESTFKSIPLEFVLNELQRQFNLTVTTENVNTKQLYTGSFNNKDLDLALKSISIPSKISYNLEKNKVLFYAEK</sequence>
<keyword evidence="4" id="KW-1185">Reference proteome</keyword>
<dbReference type="STRING" id="76595.SAMN05660313_01494"/>
<evidence type="ECO:0000259" key="1">
    <source>
        <dbReference type="Pfam" id="PF04773"/>
    </source>
</evidence>
<dbReference type="Pfam" id="PF16344">
    <property type="entry name" value="FecR_C"/>
    <property type="match status" value="1"/>
</dbReference>
<dbReference type="Gene3D" id="3.55.50.30">
    <property type="match status" value="1"/>
</dbReference>
<dbReference type="InterPro" id="IPR032508">
    <property type="entry name" value="FecR_C"/>
</dbReference>
<accession>A0A1K1P056</accession>
<dbReference type="RefSeq" id="WP_072303781.1">
    <property type="nucleotide sequence ID" value="NZ_FPIY01000002.1"/>
</dbReference>
<proteinExistence type="predicted"/>
<dbReference type="Gene3D" id="2.60.120.1440">
    <property type="match status" value="1"/>
</dbReference>
<dbReference type="InterPro" id="IPR012373">
    <property type="entry name" value="Ferrdict_sens_TM"/>
</dbReference>
<feature type="domain" description="Protein FecR C-terminal" evidence="2">
    <location>
        <begin position="233"/>
        <end position="297"/>
    </location>
</feature>
<dbReference type="Pfam" id="PF04773">
    <property type="entry name" value="FecR"/>
    <property type="match status" value="1"/>
</dbReference>
<evidence type="ECO:0000313" key="3">
    <source>
        <dbReference type="EMBL" id="SFW40897.1"/>
    </source>
</evidence>
<evidence type="ECO:0000313" key="4">
    <source>
        <dbReference type="Proteomes" id="UP000183257"/>
    </source>
</evidence>
<gene>
    <name evidence="3" type="ORF">SAMN05660313_01494</name>
</gene>
<dbReference type="AlphaFoldDB" id="A0A1K1P056"/>
<dbReference type="PIRSF" id="PIRSF018266">
    <property type="entry name" value="FecR"/>
    <property type="match status" value="1"/>
</dbReference>
<reference evidence="4" key="1">
    <citation type="submission" date="2016-11" db="EMBL/GenBank/DDBJ databases">
        <authorList>
            <person name="Varghese N."/>
            <person name="Submissions S."/>
        </authorList>
    </citation>
    <scope>NUCLEOTIDE SEQUENCE [LARGE SCALE GENOMIC DNA]</scope>
    <source>
        <strain evidence="4">DSM 24786</strain>
    </source>
</reference>
<evidence type="ECO:0000259" key="2">
    <source>
        <dbReference type="Pfam" id="PF16344"/>
    </source>
</evidence>
<dbReference type="Proteomes" id="UP000183257">
    <property type="component" value="Unassembled WGS sequence"/>
</dbReference>